<dbReference type="SMART" id="SM01411">
    <property type="entry name" value="Ephrin_rec_like"/>
    <property type="match status" value="3"/>
</dbReference>
<evidence type="ECO:0000259" key="1">
    <source>
        <dbReference type="Pfam" id="PF07699"/>
    </source>
</evidence>
<dbReference type="OrthoDB" id="439917at2759"/>
<proteinExistence type="predicted"/>
<dbReference type="Gene3D" id="2.10.50.10">
    <property type="entry name" value="Tumor Necrosis Factor Receptor, subunit A, domain 2"/>
    <property type="match status" value="1"/>
</dbReference>
<reference evidence="2" key="1">
    <citation type="submission" date="2021-02" db="EMBL/GenBank/DDBJ databases">
        <title>First Annotated Genome of the Yellow-green Alga Tribonema minus.</title>
        <authorList>
            <person name="Mahan K.M."/>
        </authorList>
    </citation>
    <scope>NUCLEOTIDE SEQUENCE</scope>
    <source>
        <strain evidence="2">UTEX B ZZ1240</strain>
    </source>
</reference>
<gene>
    <name evidence="2" type="ORF">JKP88DRAFT_302502</name>
</gene>
<dbReference type="Proteomes" id="UP000664859">
    <property type="component" value="Unassembled WGS sequence"/>
</dbReference>
<keyword evidence="3" id="KW-1185">Reference proteome</keyword>
<dbReference type="Pfam" id="PF07699">
    <property type="entry name" value="Ephrin_rec_like"/>
    <property type="match status" value="1"/>
</dbReference>
<organism evidence="2 3">
    <name type="scientific">Tribonema minus</name>
    <dbReference type="NCBI Taxonomy" id="303371"/>
    <lineage>
        <taxon>Eukaryota</taxon>
        <taxon>Sar</taxon>
        <taxon>Stramenopiles</taxon>
        <taxon>Ochrophyta</taxon>
        <taxon>PX clade</taxon>
        <taxon>Xanthophyceae</taxon>
        <taxon>Tribonematales</taxon>
        <taxon>Tribonemataceae</taxon>
        <taxon>Tribonema</taxon>
    </lineage>
</organism>
<name>A0A836CK88_9STRA</name>
<feature type="domain" description="Tyrosine-protein kinase ephrin type A/B receptor-like" evidence="1">
    <location>
        <begin position="117"/>
        <end position="164"/>
    </location>
</feature>
<dbReference type="SUPFAM" id="SSF57184">
    <property type="entry name" value="Growth factor receptor domain"/>
    <property type="match status" value="1"/>
</dbReference>
<dbReference type="EMBL" id="JAFCMP010000055">
    <property type="protein sequence ID" value="KAG5189267.1"/>
    <property type="molecule type" value="Genomic_DNA"/>
</dbReference>
<dbReference type="InterPro" id="IPR011641">
    <property type="entry name" value="Tyr-kin_ephrin_A/B_rcpt-like"/>
</dbReference>
<evidence type="ECO:0000313" key="2">
    <source>
        <dbReference type="EMBL" id="KAG5189267.1"/>
    </source>
</evidence>
<feature type="non-terminal residue" evidence="2">
    <location>
        <position position="199"/>
    </location>
</feature>
<sequence>GLTAPAGPCDPGYYCISGSETPAPNAPGSPTTSSVVGSICPAGGYCVEGSTYPAPCPQGTFNTVEGRSSPDECVDCTPGYYCEGTNNPSVSGERPCWAGYYCDGGAKNAVQHRTPAGTYTIAGSEAPIPCPKGTYNLETGQPSCIGAPAGYYAPELGTVNLTVCAAGTYCPGNSSYPELCPAGTYNTQVGRTNITDCLP</sequence>
<evidence type="ECO:0000313" key="3">
    <source>
        <dbReference type="Proteomes" id="UP000664859"/>
    </source>
</evidence>
<accession>A0A836CK88</accession>
<feature type="non-terminal residue" evidence="2">
    <location>
        <position position="1"/>
    </location>
</feature>
<dbReference type="AlphaFoldDB" id="A0A836CK88"/>
<dbReference type="PANTHER" id="PTHR46104:SF1">
    <property type="entry name" value="GENE 9195-RELATED"/>
    <property type="match status" value="1"/>
</dbReference>
<protein>
    <recommendedName>
        <fullName evidence="1">Tyrosine-protein kinase ephrin type A/B receptor-like domain-containing protein</fullName>
    </recommendedName>
</protein>
<dbReference type="InterPro" id="IPR009030">
    <property type="entry name" value="Growth_fac_rcpt_cys_sf"/>
</dbReference>
<dbReference type="PANTHER" id="PTHR46104">
    <property type="entry name" value="GENE 9195-RELATED-RELATED"/>
    <property type="match status" value="1"/>
</dbReference>
<comment type="caution">
    <text evidence="2">The sequence shown here is derived from an EMBL/GenBank/DDBJ whole genome shotgun (WGS) entry which is preliminary data.</text>
</comment>